<reference evidence="1 2" key="1">
    <citation type="submission" date="2021-10" db="EMBL/GenBank/DDBJ databases">
        <title>Lutispora strain m25 sp. nov., a thermophilic, non-spore-forming bacterium isolated from a lab-scale methanogenic bioreactor digesting anaerobic sludge.</title>
        <authorList>
            <person name="El Houari A."/>
            <person name="Mcdonald J."/>
        </authorList>
    </citation>
    <scope>NUCLEOTIDE SEQUENCE [LARGE SCALE GENOMIC DNA]</scope>
    <source>
        <strain evidence="2">m25</strain>
    </source>
</reference>
<dbReference type="PANTHER" id="PTHR47916:SF1">
    <property type="entry name" value="3-HYDROXY-5-PHOSPHONOOXYPENTANE-2,4-DIONE THIOLASE"/>
    <property type="match status" value="1"/>
</dbReference>
<dbReference type="Gene3D" id="3.20.20.70">
    <property type="entry name" value="Aldolase class I"/>
    <property type="match status" value="1"/>
</dbReference>
<sequence>MASKTHRLNHIFREDKKTFIMAMDHGSVFNVLPAMKRIGDIVSDVARAGADAFLANVGLVEKFADDFHGKGIILRLDGAFTFLGSKDKTVETVANVEDAIGLGADSVIGMGFPGSKWEDKVLKNLAANISECNKWGIPMTAEMLPRGFEGGEDSRTAQNITFACRLGAEMGADIIKTEYTGDTESFRELCESVFVPVVILGGSKKVSEEQLLTEIKEALEAGASGIAMGRNIWGHEEPARYAGAIAKLIHEDCSVEAALKELSKKF</sequence>
<dbReference type="InterPro" id="IPR041720">
    <property type="entry name" value="FbaB-like"/>
</dbReference>
<gene>
    <name evidence="1" type="ORF">LJD61_17620</name>
</gene>
<evidence type="ECO:0000313" key="1">
    <source>
        <dbReference type="EMBL" id="MCQ1531344.1"/>
    </source>
</evidence>
<proteinExistence type="predicted"/>
<dbReference type="EMBL" id="JAJEKE010000021">
    <property type="protein sequence ID" value="MCQ1531344.1"/>
    <property type="molecule type" value="Genomic_DNA"/>
</dbReference>
<name>A0ABT1NJC5_9FIRM</name>
<dbReference type="InterPro" id="IPR050456">
    <property type="entry name" value="DeoC/FbaB_aldolase"/>
</dbReference>
<dbReference type="Pfam" id="PF01791">
    <property type="entry name" value="DeoC"/>
    <property type="match status" value="1"/>
</dbReference>
<dbReference type="SMART" id="SM01133">
    <property type="entry name" value="DeoC"/>
    <property type="match status" value="1"/>
</dbReference>
<comment type="caution">
    <text evidence="1">The sequence shown here is derived from an EMBL/GenBank/DDBJ whole genome shotgun (WGS) entry which is preliminary data.</text>
</comment>
<dbReference type="SUPFAM" id="SSF51569">
    <property type="entry name" value="Aldolase"/>
    <property type="match status" value="1"/>
</dbReference>
<dbReference type="InterPro" id="IPR013785">
    <property type="entry name" value="Aldolase_TIM"/>
</dbReference>
<keyword evidence="2" id="KW-1185">Reference proteome</keyword>
<dbReference type="PANTHER" id="PTHR47916">
    <property type="entry name" value="FRUCTOSE-BISPHOSPHATE ALDOLASE CLASS 1"/>
    <property type="match status" value="1"/>
</dbReference>
<dbReference type="PIRSF" id="PIRSF038992">
    <property type="entry name" value="Aldolase_Ia"/>
    <property type="match status" value="1"/>
</dbReference>
<dbReference type="Proteomes" id="UP001651880">
    <property type="component" value="Unassembled WGS sequence"/>
</dbReference>
<dbReference type="InterPro" id="IPR002915">
    <property type="entry name" value="DeoC/FbaB/LacD_aldolase"/>
</dbReference>
<evidence type="ECO:0000313" key="2">
    <source>
        <dbReference type="Proteomes" id="UP001651880"/>
    </source>
</evidence>
<dbReference type="CDD" id="cd00958">
    <property type="entry name" value="DhnA"/>
    <property type="match status" value="1"/>
</dbReference>
<organism evidence="1 2">
    <name type="scientific">Lutispora saccharofermentans</name>
    <dbReference type="NCBI Taxonomy" id="3024236"/>
    <lineage>
        <taxon>Bacteria</taxon>
        <taxon>Bacillati</taxon>
        <taxon>Bacillota</taxon>
        <taxon>Clostridia</taxon>
        <taxon>Lutisporales</taxon>
        <taxon>Lutisporaceae</taxon>
        <taxon>Lutispora</taxon>
    </lineage>
</organism>
<accession>A0ABT1NJC5</accession>
<protein>
    <submittedName>
        <fullName evidence="1">Aldolase</fullName>
    </submittedName>
</protein>
<dbReference type="RefSeq" id="WP_255228873.1">
    <property type="nucleotide sequence ID" value="NZ_JAJEKE010000021.1"/>
</dbReference>